<feature type="region of interest" description="Disordered" evidence="1">
    <location>
        <begin position="53"/>
        <end position="75"/>
    </location>
</feature>
<sequence>MAQGNARADRQVTEARHREPREAPGVMGGRANRLQVGTTALARQRRLCKALLPRQQRFSRDGRRPKVRAHASHGARDCQCRLGLHEAWLGM</sequence>
<dbReference type="Gramene" id="PUZ74689">
    <property type="protein sequence ID" value="PUZ74689"/>
    <property type="gene ID" value="GQ55_1G085800"/>
</dbReference>
<reference evidence="2 3" key="1">
    <citation type="submission" date="2018-04" db="EMBL/GenBank/DDBJ databases">
        <title>WGS assembly of Panicum hallii var. hallii HAL2.</title>
        <authorList>
            <person name="Lovell J."/>
            <person name="Jenkins J."/>
            <person name="Lowry D."/>
            <person name="Mamidi S."/>
            <person name="Sreedasyam A."/>
            <person name="Weng X."/>
            <person name="Barry K."/>
            <person name="Bonette J."/>
            <person name="Campitelli B."/>
            <person name="Daum C."/>
            <person name="Gordon S."/>
            <person name="Gould B."/>
            <person name="Lipzen A."/>
            <person name="MacQueen A."/>
            <person name="Palacio-Mejia J."/>
            <person name="Plott C."/>
            <person name="Shakirov E."/>
            <person name="Shu S."/>
            <person name="Yoshinaga Y."/>
            <person name="Zane M."/>
            <person name="Rokhsar D."/>
            <person name="Grimwood J."/>
            <person name="Schmutz J."/>
            <person name="Juenger T."/>
        </authorList>
    </citation>
    <scope>NUCLEOTIDE SEQUENCE [LARGE SCALE GENOMIC DNA]</scope>
    <source>
        <strain evidence="3">cv. HAL2</strain>
    </source>
</reference>
<evidence type="ECO:0000313" key="2">
    <source>
        <dbReference type="EMBL" id="PUZ74689.1"/>
    </source>
</evidence>
<gene>
    <name evidence="2" type="ORF">GQ55_1G085800</name>
</gene>
<dbReference type="AlphaFoldDB" id="A0A2T7F3M7"/>
<evidence type="ECO:0000313" key="3">
    <source>
        <dbReference type="Proteomes" id="UP000244336"/>
    </source>
</evidence>
<dbReference type="EMBL" id="CM009749">
    <property type="protein sequence ID" value="PUZ74689.1"/>
    <property type="molecule type" value="Genomic_DNA"/>
</dbReference>
<organism evidence="2 3">
    <name type="scientific">Panicum hallii var. hallii</name>
    <dbReference type="NCBI Taxonomy" id="1504633"/>
    <lineage>
        <taxon>Eukaryota</taxon>
        <taxon>Viridiplantae</taxon>
        <taxon>Streptophyta</taxon>
        <taxon>Embryophyta</taxon>
        <taxon>Tracheophyta</taxon>
        <taxon>Spermatophyta</taxon>
        <taxon>Magnoliopsida</taxon>
        <taxon>Liliopsida</taxon>
        <taxon>Poales</taxon>
        <taxon>Poaceae</taxon>
        <taxon>PACMAD clade</taxon>
        <taxon>Panicoideae</taxon>
        <taxon>Panicodae</taxon>
        <taxon>Paniceae</taxon>
        <taxon>Panicinae</taxon>
        <taxon>Panicum</taxon>
        <taxon>Panicum sect. Panicum</taxon>
    </lineage>
</organism>
<evidence type="ECO:0000256" key="1">
    <source>
        <dbReference type="SAM" id="MobiDB-lite"/>
    </source>
</evidence>
<dbReference type="Proteomes" id="UP000244336">
    <property type="component" value="Chromosome 1"/>
</dbReference>
<feature type="region of interest" description="Disordered" evidence="1">
    <location>
        <begin position="1"/>
        <end position="33"/>
    </location>
</feature>
<protein>
    <submittedName>
        <fullName evidence="2">Uncharacterized protein</fullName>
    </submittedName>
</protein>
<proteinExistence type="predicted"/>
<accession>A0A2T7F3M7</accession>
<name>A0A2T7F3M7_9POAL</name>
<feature type="compositionally biased region" description="Basic and acidic residues" evidence="1">
    <location>
        <begin position="7"/>
        <end position="22"/>
    </location>
</feature>
<keyword evidence="3" id="KW-1185">Reference proteome</keyword>